<dbReference type="InterPro" id="IPR002781">
    <property type="entry name" value="TM_pro_TauE-like"/>
</dbReference>
<dbReference type="EMBL" id="FNOP01000007">
    <property type="protein sequence ID" value="SDW86453.1"/>
    <property type="molecule type" value="Genomic_DNA"/>
</dbReference>
<protein>
    <recommendedName>
        <fullName evidence="8">Probable membrane transporter protein</fullName>
    </recommendedName>
</protein>
<proteinExistence type="inferred from homology"/>
<dbReference type="Proteomes" id="UP000182379">
    <property type="component" value="Unassembled WGS sequence"/>
</dbReference>
<dbReference type="GO" id="GO:0005886">
    <property type="term" value="C:plasma membrane"/>
    <property type="evidence" value="ECO:0007669"/>
    <property type="project" value="UniProtKB-SubCell"/>
</dbReference>
<feature type="transmembrane region" description="Helical" evidence="8">
    <location>
        <begin position="140"/>
        <end position="169"/>
    </location>
</feature>
<dbReference type="PANTHER" id="PTHR30269">
    <property type="entry name" value="TRANSMEMBRANE PROTEIN YFCA"/>
    <property type="match status" value="1"/>
</dbReference>
<evidence type="ECO:0000256" key="8">
    <source>
        <dbReference type="RuleBase" id="RU363041"/>
    </source>
</evidence>
<dbReference type="PANTHER" id="PTHR30269:SF0">
    <property type="entry name" value="MEMBRANE TRANSPORTER PROTEIN YFCA-RELATED"/>
    <property type="match status" value="1"/>
</dbReference>
<feature type="transmembrane region" description="Helical" evidence="8">
    <location>
        <begin position="228"/>
        <end position="245"/>
    </location>
</feature>
<evidence type="ECO:0000256" key="1">
    <source>
        <dbReference type="ARBA" id="ARBA00004651"/>
    </source>
</evidence>
<evidence type="ECO:0000256" key="7">
    <source>
        <dbReference type="ARBA" id="ARBA00023136"/>
    </source>
</evidence>
<evidence type="ECO:0000313" key="9">
    <source>
        <dbReference type="EMBL" id="SDW86453.1"/>
    </source>
</evidence>
<dbReference type="InterPro" id="IPR052017">
    <property type="entry name" value="TSUP"/>
</dbReference>
<organism evidence="9 10">
    <name type="scientific">Acidaminococcus fermentans</name>
    <dbReference type="NCBI Taxonomy" id="905"/>
    <lineage>
        <taxon>Bacteria</taxon>
        <taxon>Bacillati</taxon>
        <taxon>Bacillota</taxon>
        <taxon>Negativicutes</taxon>
        <taxon>Acidaminococcales</taxon>
        <taxon>Acidaminococcaceae</taxon>
        <taxon>Acidaminococcus</taxon>
    </lineage>
</organism>
<dbReference type="RefSeq" id="WP_074705851.1">
    <property type="nucleotide sequence ID" value="NZ_CAMEFB010000008.1"/>
</dbReference>
<dbReference type="AlphaFoldDB" id="A0A1H2X0N3"/>
<gene>
    <name evidence="9" type="ORF">SAMN05216495_10783</name>
</gene>
<reference evidence="9 10" key="1">
    <citation type="submission" date="2016-10" db="EMBL/GenBank/DDBJ databases">
        <authorList>
            <person name="Varghese N."/>
            <person name="Submissions S."/>
        </authorList>
    </citation>
    <scope>NUCLEOTIDE SEQUENCE [LARGE SCALE GENOMIC DNA]</scope>
    <source>
        <strain evidence="9 10">WCC6</strain>
    </source>
</reference>
<name>A0A1H2X0N3_ACIFE</name>
<feature type="transmembrane region" description="Helical" evidence="8">
    <location>
        <begin position="189"/>
        <end position="207"/>
    </location>
</feature>
<feature type="transmembrane region" description="Helical" evidence="8">
    <location>
        <begin position="79"/>
        <end position="96"/>
    </location>
</feature>
<keyword evidence="5 8" id="KW-0812">Transmembrane</keyword>
<evidence type="ECO:0000256" key="6">
    <source>
        <dbReference type="ARBA" id="ARBA00022989"/>
    </source>
</evidence>
<sequence length="254" mass="27099">MLEFHWQDLIFLLAAGFIGSFVDAAVGGGGLITLPAFMATGIPTPFALGSNKLASSIGAVTSFFTFARSGKVDRKILKMMPLSFLGSAAGACIASLLPEHLLRYIVVAALVGVALYTYHRKNWDGVNEMTEMTRSVALGIAAMAWCLGMYDGFFGPGTGSFLIFGFLYFGYNFVTAAGNTKALNLASNLGGLLAFLLLGRVYLAYALPMGLVEILGARLGAKIAIKKGVGYIRTLYLVMTVLLIGKQVHDLFLK</sequence>
<keyword evidence="3" id="KW-0813">Transport</keyword>
<comment type="similarity">
    <text evidence="2 8">Belongs to the 4-toluene sulfonate uptake permease (TSUP) (TC 2.A.102) family.</text>
</comment>
<evidence type="ECO:0000256" key="5">
    <source>
        <dbReference type="ARBA" id="ARBA00022692"/>
    </source>
</evidence>
<dbReference type="Pfam" id="PF01925">
    <property type="entry name" value="TauE"/>
    <property type="match status" value="1"/>
</dbReference>
<evidence type="ECO:0000256" key="2">
    <source>
        <dbReference type="ARBA" id="ARBA00009142"/>
    </source>
</evidence>
<comment type="subcellular location">
    <subcellularLocation>
        <location evidence="1 8">Cell membrane</location>
        <topology evidence="1 8">Multi-pass membrane protein</topology>
    </subcellularLocation>
</comment>
<comment type="caution">
    <text evidence="9">The sequence shown here is derived from an EMBL/GenBank/DDBJ whole genome shotgun (WGS) entry which is preliminary data.</text>
</comment>
<evidence type="ECO:0000256" key="4">
    <source>
        <dbReference type="ARBA" id="ARBA00022475"/>
    </source>
</evidence>
<keyword evidence="7 8" id="KW-0472">Membrane</keyword>
<feature type="transmembrane region" description="Helical" evidence="8">
    <location>
        <begin position="102"/>
        <end position="119"/>
    </location>
</feature>
<evidence type="ECO:0000256" key="3">
    <source>
        <dbReference type="ARBA" id="ARBA00022448"/>
    </source>
</evidence>
<keyword evidence="6 8" id="KW-1133">Transmembrane helix</keyword>
<evidence type="ECO:0000313" key="10">
    <source>
        <dbReference type="Proteomes" id="UP000182379"/>
    </source>
</evidence>
<keyword evidence="4 8" id="KW-1003">Cell membrane</keyword>
<accession>A0A1H2X0N3</accession>